<protein>
    <submittedName>
        <fullName evidence="1">Uncharacterized protein</fullName>
    </submittedName>
</protein>
<dbReference type="AlphaFoldDB" id="A0A8J3SD49"/>
<keyword evidence="2" id="KW-1185">Reference proteome</keyword>
<dbReference type="RefSeq" id="WP_204064193.1">
    <property type="nucleotide sequence ID" value="NZ_BOOJ01000023.1"/>
</dbReference>
<name>A0A8J3SD49_9ACTN</name>
<evidence type="ECO:0000313" key="2">
    <source>
        <dbReference type="Proteomes" id="UP000619788"/>
    </source>
</evidence>
<reference evidence="1 2" key="1">
    <citation type="submission" date="2021-01" db="EMBL/GenBank/DDBJ databases">
        <title>Whole genome shotgun sequence of Planobispora siamensis NBRC 107568.</title>
        <authorList>
            <person name="Komaki H."/>
            <person name="Tamura T."/>
        </authorList>
    </citation>
    <scope>NUCLEOTIDE SEQUENCE [LARGE SCALE GENOMIC DNA]</scope>
    <source>
        <strain evidence="1 2">NBRC 107568</strain>
    </source>
</reference>
<gene>
    <name evidence="1" type="ORF">Psi01_25730</name>
</gene>
<sequence>MATILRELYPPETQYRAATAFPQLLRTDGTNAPVSWLAYDAAITEYAFWELGALNYGASTPNVTVDIIWSAASATSGAVVWEASIMAGTPETDALNWETEAFGTAVSVTDTHLGTTAKRLMRATITLSGAALDAMASGDELILRIGRVGGNAADTMAGDAYLKKVLLSWSDT</sequence>
<dbReference type="Proteomes" id="UP000619788">
    <property type="component" value="Unassembled WGS sequence"/>
</dbReference>
<comment type="caution">
    <text evidence="1">The sequence shown here is derived from an EMBL/GenBank/DDBJ whole genome shotgun (WGS) entry which is preliminary data.</text>
</comment>
<dbReference type="EMBL" id="BOOJ01000023">
    <property type="protein sequence ID" value="GIH91943.1"/>
    <property type="molecule type" value="Genomic_DNA"/>
</dbReference>
<accession>A0A8J3SD49</accession>
<organism evidence="1 2">
    <name type="scientific">Planobispora siamensis</name>
    <dbReference type="NCBI Taxonomy" id="936338"/>
    <lineage>
        <taxon>Bacteria</taxon>
        <taxon>Bacillati</taxon>
        <taxon>Actinomycetota</taxon>
        <taxon>Actinomycetes</taxon>
        <taxon>Streptosporangiales</taxon>
        <taxon>Streptosporangiaceae</taxon>
        <taxon>Planobispora</taxon>
    </lineage>
</organism>
<proteinExistence type="predicted"/>
<evidence type="ECO:0000313" key="1">
    <source>
        <dbReference type="EMBL" id="GIH91943.1"/>
    </source>
</evidence>